<keyword evidence="1" id="KW-0812">Transmembrane</keyword>
<evidence type="ECO:0000313" key="2">
    <source>
        <dbReference type="EMBL" id="KAH3662598.1"/>
    </source>
</evidence>
<gene>
    <name evidence="2" type="ORF">OGAPHI_005850</name>
</gene>
<feature type="transmembrane region" description="Helical" evidence="1">
    <location>
        <begin position="6"/>
        <end position="24"/>
    </location>
</feature>
<evidence type="ECO:0000256" key="1">
    <source>
        <dbReference type="SAM" id="Phobius"/>
    </source>
</evidence>
<comment type="caution">
    <text evidence="2">The sequence shown here is derived from an EMBL/GenBank/DDBJ whole genome shotgun (WGS) entry which is preliminary data.</text>
</comment>
<dbReference type="AlphaFoldDB" id="A0A9P8T1A9"/>
<accession>A0A9P8T1A9</accession>
<keyword evidence="1" id="KW-0472">Membrane</keyword>
<reference evidence="2" key="1">
    <citation type="journal article" date="2021" name="Open Biol.">
        <title>Shared evolutionary footprints suggest mitochondrial oxidative damage underlies multiple complex I losses in fungi.</title>
        <authorList>
            <person name="Schikora-Tamarit M.A."/>
            <person name="Marcet-Houben M."/>
            <person name="Nosek J."/>
            <person name="Gabaldon T."/>
        </authorList>
    </citation>
    <scope>NUCLEOTIDE SEQUENCE</scope>
    <source>
        <strain evidence="2">CBS6075</strain>
    </source>
</reference>
<dbReference type="GeneID" id="70237814"/>
<organism evidence="2 3">
    <name type="scientific">Ogataea philodendri</name>
    <dbReference type="NCBI Taxonomy" id="1378263"/>
    <lineage>
        <taxon>Eukaryota</taxon>
        <taxon>Fungi</taxon>
        <taxon>Dikarya</taxon>
        <taxon>Ascomycota</taxon>
        <taxon>Saccharomycotina</taxon>
        <taxon>Pichiomycetes</taxon>
        <taxon>Pichiales</taxon>
        <taxon>Pichiaceae</taxon>
        <taxon>Ogataea</taxon>
    </lineage>
</organism>
<dbReference type="RefSeq" id="XP_046059687.1">
    <property type="nucleotide sequence ID" value="XM_046207076.1"/>
</dbReference>
<keyword evidence="3" id="KW-1185">Reference proteome</keyword>
<proteinExistence type="predicted"/>
<protein>
    <submittedName>
        <fullName evidence="2">Uncharacterized protein</fullName>
    </submittedName>
</protein>
<evidence type="ECO:0000313" key="3">
    <source>
        <dbReference type="Proteomes" id="UP000769157"/>
    </source>
</evidence>
<keyword evidence="1" id="KW-1133">Transmembrane helix</keyword>
<name>A0A9P8T1A9_9ASCO</name>
<dbReference type="EMBL" id="JAEUBE010000378">
    <property type="protein sequence ID" value="KAH3662598.1"/>
    <property type="molecule type" value="Genomic_DNA"/>
</dbReference>
<sequence length="150" mass="16565">MQSVFVGSPAGWTVVIVFIFSVGMEQSRALFSATNVSQTTTFSNLFGSLLQLQNRSHTVMSKREGDTTHECSYSDTNSNNQFSELDGWLHKLSSTLFDRNDPVNKRKTGRGISNGNSLSEWISKVGIMALVLVVSEHILCRGIIAQIVCF</sequence>
<dbReference type="Proteomes" id="UP000769157">
    <property type="component" value="Unassembled WGS sequence"/>
</dbReference>
<reference evidence="2" key="2">
    <citation type="submission" date="2021-01" db="EMBL/GenBank/DDBJ databases">
        <authorList>
            <person name="Schikora-Tamarit M.A."/>
        </authorList>
    </citation>
    <scope>NUCLEOTIDE SEQUENCE</scope>
    <source>
        <strain evidence="2">CBS6075</strain>
    </source>
</reference>